<gene>
    <name evidence="1" type="ORF">O181_014669</name>
</gene>
<dbReference type="AlphaFoldDB" id="A0A9Q3GQ31"/>
<evidence type="ECO:0000313" key="2">
    <source>
        <dbReference type="Proteomes" id="UP000765509"/>
    </source>
</evidence>
<evidence type="ECO:0000313" key="1">
    <source>
        <dbReference type="EMBL" id="MBW0474954.1"/>
    </source>
</evidence>
<organism evidence="1 2">
    <name type="scientific">Austropuccinia psidii MF-1</name>
    <dbReference type="NCBI Taxonomy" id="1389203"/>
    <lineage>
        <taxon>Eukaryota</taxon>
        <taxon>Fungi</taxon>
        <taxon>Dikarya</taxon>
        <taxon>Basidiomycota</taxon>
        <taxon>Pucciniomycotina</taxon>
        <taxon>Pucciniomycetes</taxon>
        <taxon>Pucciniales</taxon>
        <taxon>Sphaerophragmiaceae</taxon>
        <taxon>Austropuccinia</taxon>
    </lineage>
</organism>
<protein>
    <submittedName>
        <fullName evidence="1">Uncharacterized protein</fullName>
    </submittedName>
</protein>
<sequence>MQLRSFTAELWVCSDPLRPSISACRLYVVFSKTPPPIRVEDTKYLLRLPSTNRKYFEIRARLDSCKPVFDEPYGIFPASESCLKGKHVFRLGALDGGEVIIRDPAASTNALPISKEAEQLIARRQSKAHCLPLAGLGCC</sequence>
<proteinExistence type="predicted"/>
<comment type="caution">
    <text evidence="1">The sequence shown here is derived from an EMBL/GenBank/DDBJ whole genome shotgun (WGS) entry which is preliminary data.</text>
</comment>
<name>A0A9Q3GQ31_9BASI</name>
<reference evidence="1" key="1">
    <citation type="submission" date="2021-03" db="EMBL/GenBank/DDBJ databases">
        <title>Draft genome sequence of rust myrtle Austropuccinia psidii MF-1, a brazilian biotype.</title>
        <authorList>
            <person name="Quecine M.C."/>
            <person name="Pachon D.M.R."/>
            <person name="Bonatelli M.L."/>
            <person name="Correr F.H."/>
            <person name="Franceschini L.M."/>
            <person name="Leite T.F."/>
            <person name="Margarido G.R.A."/>
            <person name="Almeida C.A."/>
            <person name="Ferrarezi J.A."/>
            <person name="Labate C.A."/>
        </authorList>
    </citation>
    <scope>NUCLEOTIDE SEQUENCE</scope>
    <source>
        <strain evidence="1">MF-1</strain>
    </source>
</reference>
<accession>A0A9Q3GQ31</accession>
<dbReference type="EMBL" id="AVOT02003934">
    <property type="protein sequence ID" value="MBW0474954.1"/>
    <property type="molecule type" value="Genomic_DNA"/>
</dbReference>
<dbReference type="Proteomes" id="UP000765509">
    <property type="component" value="Unassembled WGS sequence"/>
</dbReference>
<keyword evidence="2" id="KW-1185">Reference proteome</keyword>